<evidence type="ECO:0000313" key="17">
    <source>
        <dbReference type="Proteomes" id="UP000223913"/>
    </source>
</evidence>
<dbReference type="GO" id="GO:0006269">
    <property type="term" value="P:DNA replication, synthesis of primer"/>
    <property type="evidence" value="ECO:0007669"/>
    <property type="project" value="UniProtKB-UniRule"/>
</dbReference>
<dbReference type="SMART" id="SM00400">
    <property type="entry name" value="ZnF_CHCC"/>
    <property type="match status" value="1"/>
</dbReference>
<gene>
    <name evidence="12" type="primary">dnaG</name>
    <name evidence="16" type="ORF">CRP01_00090</name>
</gene>
<dbReference type="FunFam" id="3.40.1360.10:FF:000002">
    <property type="entry name" value="DNA primase"/>
    <property type="match status" value="1"/>
</dbReference>
<proteinExistence type="inferred from homology"/>
<keyword evidence="11 12" id="KW-0804">Transcription</keyword>
<dbReference type="RefSeq" id="WP_099147941.1">
    <property type="nucleotide sequence ID" value="NZ_PDUD01000001.1"/>
</dbReference>
<evidence type="ECO:0000256" key="6">
    <source>
        <dbReference type="ARBA" id="ARBA00022723"/>
    </source>
</evidence>
<dbReference type="GO" id="GO:0005737">
    <property type="term" value="C:cytoplasm"/>
    <property type="evidence" value="ECO:0007669"/>
    <property type="project" value="TreeGrafter"/>
</dbReference>
<keyword evidence="17" id="KW-1185">Reference proteome</keyword>
<evidence type="ECO:0000256" key="7">
    <source>
        <dbReference type="ARBA" id="ARBA00022771"/>
    </source>
</evidence>
<dbReference type="GO" id="GO:0000428">
    <property type="term" value="C:DNA-directed RNA polymerase complex"/>
    <property type="evidence" value="ECO:0007669"/>
    <property type="project" value="UniProtKB-KW"/>
</dbReference>
<evidence type="ECO:0000256" key="4">
    <source>
        <dbReference type="ARBA" id="ARBA00022695"/>
    </source>
</evidence>
<dbReference type="InterPro" id="IPR036977">
    <property type="entry name" value="DNA_primase_Znf_CHC2"/>
</dbReference>
<evidence type="ECO:0000256" key="5">
    <source>
        <dbReference type="ARBA" id="ARBA00022705"/>
    </source>
</evidence>
<evidence type="ECO:0000259" key="15">
    <source>
        <dbReference type="PROSITE" id="PS50880"/>
    </source>
</evidence>
<evidence type="ECO:0000256" key="14">
    <source>
        <dbReference type="PIRSR" id="PIRSR002811-1"/>
    </source>
</evidence>
<evidence type="ECO:0000256" key="12">
    <source>
        <dbReference type="HAMAP-Rule" id="MF_00974"/>
    </source>
</evidence>
<dbReference type="InterPro" id="IPR002694">
    <property type="entry name" value="Znf_CHC2"/>
</dbReference>
<protein>
    <recommendedName>
        <fullName evidence="12 13">DNA primase</fullName>
        <ecNumber evidence="12">2.7.7.101</ecNumber>
    </recommendedName>
</protein>
<dbReference type="AlphaFoldDB" id="A0A2D0NJG9"/>
<dbReference type="InterPro" id="IPR034151">
    <property type="entry name" value="TOPRIM_DnaG_bac"/>
</dbReference>
<comment type="similarity">
    <text evidence="12 13">Belongs to the DnaG primase family.</text>
</comment>
<dbReference type="Pfam" id="PF01807">
    <property type="entry name" value="Zn_ribbon_DnaG"/>
    <property type="match status" value="1"/>
</dbReference>
<dbReference type="EC" id="2.7.7.101" evidence="12"/>
<keyword evidence="1 12" id="KW-0240">DNA-directed RNA polymerase</keyword>
<dbReference type="FunFam" id="3.90.580.10:FF:000001">
    <property type="entry name" value="DNA primase"/>
    <property type="match status" value="1"/>
</dbReference>
<dbReference type="PANTHER" id="PTHR30313:SF2">
    <property type="entry name" value="DNA PRIMASE"/>
    <property type="match status" value="1"/>
</dbReference>
<evidence type="ECO:0000313" key="16">
    <source>
        <dbReference type="EMBL" id="PHN08349.1"/>
    </source>
</evidence>
<dbReference type="InterPro" id="IPR006295">
    <property type="entry name" value="DNA_primase_DnaG"/>
</dbReference>
<dbReference type="GO" id="GO:1990077">
    <property type="term" value="C:primosome complex"/>
    <property type="evidence" value="ECO:0007669"/>
    <property type="project" value="UniProtKB-KW"/>
</dbReference>
<comment type="catalytic activity">
    <reaction evidence="12">
        <text>ssDNA + n NTP = ssDNA/pppN(pN)n-1 hybrid + (n-1) diphosphate.</text>
        <dbReference type="EC" id="2.7.7.101"/>
    </reaction>
</comment>
<accession>A0A2D0NJG9</accession>
<dbReference type="EMBL" id="PDUD01000001">
    <property type="protein sequence ID" value="PHN08349.1"/>
    <property type="molecule type" value="Genomic_DNA"/>
</dbReference>
<dbReference type="InterPro" id="IPR037068">
    <property type="entry name" value="DNA_primase_core_N_sf"/>
</dbReference>
<comment type="function">
    <text evidence="12 13">RNA polymerase that catalyzes the synthesis of short RNA molecules used as primers for DNA polymerase during DNA replication.</text>
</comment>
<dbReference type="PIRSF" id="PIRSF002811">
    <property type="entry name" value="DnaG"/>
    <property type="match status" value="1"/>
</dbReference>
<name>A0A2D0NJG9_FLAN2</name>
<dbReference type="InterPro" id="IPR006171">
    <property type="entry name" value="TOPRIM_dom"/>
</dbReference>
<dbReference type="InterPro" id="IPR030846">
    <property type="entry name" value="DnaG_bac"/>
</dbReference>
<comment type="caution">
    <text evidence="16">The sequence shown here is derived from an EMBL/GenBank/DDBJ whole genome shotgun (WGS) entry which is preliminary data.</text>
</comment>
<evidence type="ECO:0000256" key="3">
    <source>
        <dbReference type="ARBA" id="ARBA00022679"/>
    </source>
</evidence>
<dbReference type="Pfam" id="PF13155">
    <property type="entry name" value="Toprim_2"/>
    <property type="match status" value="1"/>
</dbReference>
<evidence type="ECO:0000256" key="13">
    <source>
        <dbReference type="PIRNR" id="PIRNR002811"/>
    </source>
</evidence>
<dbReference type="PANTHER" id="PTHR30313">
    <property type="entry name" value="DNA PRIMASE"/>
    <property type="match status" value="1"/>
</dbReference>
<keyword evidence="9" id="KW-0460">Magnesium</keyword>
<dbReference type="Pfam" id="PF08275">
    <property type="entry name" value="DNAG_N"/>
    <property type="match status" value="1"/>
</dbReference>
<dbReference type="CDD" id="cd03364">
    <property type="entry name" value="TOPRIM_DnaG_primases"/>
    <property type="match status" value="1"/>
</dbReference>
<evidence type="ECO:0000256" key="8">
    <source>
        <dbReference type="ARBA" id="ARBA00022833"/>
    </source>
</evidence>
<keyword evidence="10 12" id="KW-0238">DNA-binding</keyword>
<dbReference type="PROSITE" id="PS50880">
    <property type="entry name" value="TOPRIM"/>
    <property type="match status" value="1"/>
</dbReference>
<comment type="subunit">
    <text evidence="12">Monomer. Interacts with DnaB.</text>
</comment>
<keyword evidence="8 12" id="KW-0862">Zinc</keyword>
<dbReference type="Gene3D" id="3.90.980.10">
    <property type="entry name" value="DNA primase, catalytic core, N-terminal domain"/>
    <property type="match status" value="1"/>
</dbReference>
<dbReference type="SMART" id="SM00493">
    <property type="entry name" value="TOPRIM"/>
    <property type="match status" value="1"/>
</dbReference>
<dbReference type="Proteomes" id="UP000223913">
    <property type="component" value="Unassembled WGS sequence"/>
</dbReference>
<keyword evidence="5 12" id="KW-0235">DNA replication</keyword>
<keyword evidence="6 12" id="KW-0479">Metal-binding</keyword>
<keyword evidence="4 12" id="KW-0548">Nucleotidyltransferase</keyword>
<dbReference type="Pfam" id="PF10410">
    <property type="entry name" value="DnaB_bind"/>
    <property type="match status" value="1"/>
</dbReference>
<dbReference type="SUPFAM" id="SSF56731">
    <property type="entry name" value="DNA primase core"/>
    <property type="match status" value="1"/>
</dbReference>
<dbReference type="InterPro" id="IPR050219">
    <property type="entry name" value="DnaG_primase"/>
</dbReference>
<dbReference type="GO" id="GO:0008270">
    <property type="term" value="F:zinc ion binding"/>
    <property type="evidence" value="ECO:0007669"/>
    <property type="project" value="UniProtKB-UniRule"/>
</dbReference>
<evidence type="ECO:0000256" key="2">
    <source>
        <dbReference type="ARBA" id="ARBA00022515"/>
    </source>
</evidence>
<dbReference type="SUPFAM" id="SSF57783">
    <property type="entry name" value="Zinc beta-ribbon"/>
    <property type="match status" value="1"/>
</dbReference>
<dbReference type="InterPro" id="IPR013264">
    <property type="entry name" value="DNAG_N"/>
</dbReference>
<feature type="zinc finger region" description="CHC2-type" evidence="12 14">
    <location>
        <begin position="37"/>
        <end position="61"/>
    </location>
</feature>
<dbReference type="GO" id="GO:0003899">
    <property type="term" value="F:DNA-directed RNA polymerase activity"/>
    <property type="evidence" value="ECO:0007669"/>
    <property type="project" value="UniProtKB-UniRule"/>
</dbReference>
<dbReference type="Gene3D" id="3.40.1360.10">
    <property type="match status" value="1"/>
</dbReference>
<dbReference type="NCBIfam" id="TIGR01391">
    <property type="entry name" value="dnaG"/>
    <property type="match status" value="1"/>
</dbReference>
<keyword evidence="3 12" id="KW-0808">Transferase</keyword>
<dbReference type="OrthoDB" id="9803773at2"/>
<feature type="domain" description="Toprim" evidence="15">
    <location>
        <begin position="256"/>
        <end position="337"/>
    </location>
</feature>
<evidence type="ECO:0000256" key="11">
    <source>
        <dbReference type="ARBA" id="ARBA00023163"/>
    </source>
</evidence>
<dbReference type="Gene3D" id="3.90.580.10">
    <property type="entry name" value="Zinc finger, CHC2-type domain"/>
    <property type="match status" value="1"/>
</dbReference>
<reference evidence="16 17" key="1">
    <citation type="submission" date="2017-10" db="EMBL/GenBank/DDBJ databases">
        <title>The draft genome sequence of Lewinella nigricans NBRC 102662.</title>
        <authorList>
            <person name="Wang K."/>
        </authorList>
    </citation>
    <scope>NUCLEOTIDE SEQUENCE [LARGE SCALE GENOMIC DNA]</scope>
    <source>
        <strain evidence="16 17">NBRC 102662</strain>
    </source>
</reference>
<keyword evidence="7 12" id="KW-0863">Zinc-finger</keyword>
<evidence type="ECO:0000256" key="9">
    <source>
        <dbReference type="ARBA" id="ARBA00022842"/>
    </source>
</evidence>
<keyword evidence="2 12" id="KW-0639">Primosome</keyword>
<comment type="cofactor">
    <cofactor evidence="12 13 14">
        <name>Zn(2+)</name>
        <dbReference type="ChEBI" id="CHEBI:29105"/>
    </cofactor>
    <text evidence="12 13 14">Binds 1 zinc ion per monomer.</text>
</comment>
<dbReference type="GO" id="GO:0003677">
    <property type="term" value="F:DNA binding"/>
    <property type="evidence" value="ECO:0007669"/>
    <property type="project" value="UniProtKB-KW"/>
</dbReference>
<comment type="domain">
    <text evidence="12">Contains an N-terminal zinc-binding domain, a central core domain that contains the primase activity, and a C-terminal DnaB-binding domain.</text>
</comment>
<evidence type="ECO:0000256" key="10">
    <source>
        <dbReference type="ARBA" id="ARBA00023125"/>
    </source>
</evidence>
<dbReference type="HAMAP" id="MF_00974">
    <property type="entry name" value="DNA_primase_DnaG"/>
    <property type="match status" value="1"/>
</dbReference>
<organism evidence="16 17">
    <name type="scientific">Flavilitoribacter nigricans (strain ATCC 23147 / DSM 23189 / NBRC 102662 / NCIMB 1420 / SS-2)</name>
    <name type="common">Lewinella nigricans</name>
    <dbReference type="NCBI Taxonomy" id="1122177"/>
    <lineage>
        <taxon>Bacteria</taxon>
        <taxon>Pseudomonadati</taxon>
        <taxon>Bacteroidota</taxon>
        <taxon>Saprospiria</taxon>
        <taxon>Saprospirales</taxon>
        <taxon>Lewinellaceae</taxon>
        <taxon>Flavilitoribacter</taxon>
    </lineage>
</organism>
<evidence type="ECO:0000256" key="1">
    <source>
        <dbReference type="ARBA" id="ARBA00022478"/>
    </source>
</evidence>
<dbReference type="InterPro" id="IPR019475">
    <property type="entry name" value="DNA_primase_DnaB-bd"/>
</dbReference>
<sequence length="656" mass="74826">MITQKSVQEILETVKVEDIIQDYVSLKRRGVNMIGLCPFHSEKTPSFTVSPAKNIFKCFGCGQAGDAVKFLMEHEQLTFPEALRHIARKYNIDIEETAPTPEALAQQQVADSLYIVNDYAKKYYEDQLFNTDIGKGVGLSYFKNRGFREATIRKFGLGFAPAKKDALTAKAISEGHKIDTLRDAGLTSKFDQDFFRNRVMFSIHNVSGKVIGFGGRILQKDIKAPKYINTPETEIYNKSKVLYGIYFAKQSIRKEDECILVEGYTDVISLHQAGIENVVASSGTSLTKEQIRLIKRYTPNVKIIYDGDIAGVKAALRGLDLLLEQDLNVKVVTLPEGEDPDSYLQSVGASAFKKYIDEEAKDFILFKTNLLLKEIGNDPVKKTHVIKDIVNSIGLIPDPIKRSIYIKECARLVNVEEQLLVNESNRILAKQVTKQRNEEAKQQGVWKEEGDQLARHLEKPLAKQEKTAKAVGDEFQEKEIVRNLMLFCDQIFDKEENLTVAEYILSSLEDLLAVIDNPLYKTIFSEGIQRLLDHHPITPKYYAQHEDDNIRKMALDFAISPHEYSPNWEKMHDITLTTQPMPEENFTKDTIEKLKRFRLRKIQRMISKVDQKIRSLQEQDMNDPKIIVQIKLKLKLQELHGTLSREVGMLGSTGRF</sequence>